<evidence type="ECO:0000313" key="5">
    <source>
        <dbReference type="Proteomes" id="UP000285376"/>
    </source>
</evidence>
<evidence type="ECO:0000259" key="3">
    <source>
        <dbReference type="SMART" id="SM00331"/>
    </source>
</evidence>
<proteinExistence type="predicted"/>
<evidence type="ECO:0000256" key="1">
    <source>
        <dbReference type="ARBA" id="ARBA00022801"/>
    </source>
</evidence>
<feature type="transmembrane region" description="Helical" evidence="2">
    <location>
        <begin position="79"/>
        <end position="96"/>
    </location>
</feature>
<name>A0A417Z2Z1_9MICO</name>
<organism evidence="4 5">
    <name type="scientific">Dermacoccus abyssi</name>
    <dbReference type="NCBI Taxonomy" id="322596"/>
    <lineage>
        <taxon>Bacteria</taxon>
        <taxon>Bacillati</taxon>
        <taxon>Actinomycetota</taxon>
        <taxon>Actinomycetes</taxon>
        <taxon>Micrococcales</taxon>
        <taxon>Dermacoccaceae</taxon>
        <taxon>Dermacoccus</taxon>
    </lineage>
</organism>
<dbReference type="Pfam" id="PF07228">
    <property type="entry name" value="SpoIIE"/>
    <property type="match status" value="1"/>
</dbReference>
<dbReference type="Proteomes" id="UP000285376">
    <property type="component" value="Unassembled WGS sequence"/>
</dbReference>
<sequence length="379" mass="40053">MASVVLDVTSERVRPQRSVRRIVTPRRNSSRLLAAVITFLTLVATLAGISFPGTVSQSVFVPLIVCAGFLLSGRTLARAIAVVVAGYLVVVAYAWGDRTVEWSVACVVLAVVGLVFFVTRNVQALGVPLSVGSGMLKDLRERLDRQALAPELPDDVRMEHCVLPAKGGAFSGDFVVCARHGDQLDVALTDVSGSGHSAGMRALLLSGAMSGLLGETDPAGFLPAANRYLIRQGWRDGFASAIHIGLDLRTGSYSIGTAGHPSAAHYHADSRRWEMVTGAEGLLLGLFEQGRDDFSRAAGMLAPGDVVVLYSDGVVEGPGGDITAGTQRLLAMTQSAISEGLTGGAHRICTSSAALGGDDDRSVVVIWRDGNRRYRRPML</sequence>
<feature type="transmembrane region" description="Helical" evidence="2">
    <location>
        <begin position="30"/>
        <end position="49"/>
    </location>
</feature>
<accession>A0A417Z2Z1</accession>
<keyword evidence="2" id="KW-1133">Transmembrane helix</keyword>
<dbReference type="AlphaFoldDB" id="A0A417Z2Z1"/>
<dbReference type="SUPFAM" id="SSF81606">
    <property type="entry name" value="PP2C-like"/>
    <property type="match status" value="1"/>
</dbReference>
<keyword evidence="2" id="KW-0472">Membrane</keyword>
<dbReference type="InterPro" id="IPR036457">
    <property type="entry name" value="PPM-type-like_dom_sf"/>
</dbReference>
<evidence type="ECO:0000256" key="2">
    <source>
        <dbReference type="SAM" id="Phobius"/>
    </source>
</evidence>
<dbReference type="InterPro" id="IPR052016">
    <property type="entry name" value="Bact_Sigma-Reg"/>
</dbReference>
<feature type="transmembrane region" description="Helical" evidence="2">
    <location>
        <begin position="102"/>
        <end position="119"/>
    </location>
</feature>
<keyword evidence="1" id="KW-0378">Hydrolase</keyword>
<keyword evidence="2" id="KW-0812">Transmembrane</keyword>
<comment type="caution">
    <text evidence="4">The sequence shown here is derived from an EMBL/GenBank/DDBJ whole genome shotgun (WGS) entry which is preliminary data.</text>
</comment>
<evidence type="ECO:0000313" key="4">
    <source>
        <dbReference type="EMBL" id="RHW44785.1"/>
    </source>
</evidence>
<dbReference type="EMBL" id="QWLM01000013">
    <property type="protein sequence ID" value="RHW44785.1"/>
    <property type="molecule type" value="Genomic_DNA"/>
</dbReference>
<dbReference type="Gene3D" id="3.60.40.10">
    <property type="entry name" value="PPM-type phosphatase domain"/>
    <property type="match status" value="1"/>
</dbReference>
<dbReference type="InterPro" id="IPR001932">
    <property type="entry name" value="PPM-type_phosphatase-like_dom"/>
</dbReference>
<gene>
    <name evidence="4" type="ORF">D1832_11020</name>
</gene>
<dbReference type="GO" id="GO:0016791">
    <property type="term" value="F:phosphatase activity"/>
    <property type="evidence" value="ECO:0007669"/>
    <property type="project" value="TreeGrafter"/>
</dbReference>
<dbReference type="PANTHER" id="PTHR43156:SF2">
    <property type="entry name" value="STAGE II SPORULATION PROTEIN E"/>
    <property type="match status" value="1"/>
</dbReference>
<protein>
    <submittedName>
        <fullName evidence="4">Serine/threonine-protein phosphatase</fullName>
    </submittedName>
</protein>
<dbReference type="PANTHER" id="PTHR43156">
    <property type="entry name" value="STAGE II SPORULATION PROTEIN E-RELATED"/>
    <property type="match status" value="1"/>
</dbReference>
<dbReference type="SMART" id="SM00331">
    <property type="entry name" value="PP2C_SIG"/>
    <property type="match status" value="1"/>
</dbReference>
<reference evidence="4 5" key="1">
    <citation type="submission" date="2018-08" db="EMBL/GenBank/DDBJ databases">
        <title>Whole genome sequence analysis of Dermacoccus abyssi bacteria isolated from Deep Mariana trench Micromonospora spp reveals genes involved in the environmental adaptation and production of secondary metabolites.</title>
        <authorList>
            <person name="Abdel-Mageed W.M."/>
            <person name="Lehri B."/>
            <person name="Nouioui I."/>
            <person name="Goodfellow I."/>
            <person name="Jaspars M."/>
            <person name="Karlyshev A."/>
        </authorList>
    </citation>
    <scope>NUCLEOTIDE SEQUENCE [LARGE SCALE GENOMIC DNA]</scope>
    <source>
        <strain evidence="4 5">MT1.1</strain>
    </source>
</reference>
<feature type="domain" description="PPM-type phosphatase" evidence="3">
    <location>
        <begin position="156"/>
        <end position="368"/>
    </location>
</feature>